<gene>
    <name evidence="1" type="ORF">B0I32_14311</name>
</gene>
<protein>
    <submittedName>
        <fullName evidence="1">Uncharacterized protein</fullName>
    </submittedName>
</protein>
<accession>A0A2T0LT25</accession>
<dbReference type="EMBL" id="PVNG01000043">
    <property type="protein sequence ID" value="PRX46892.1"/>
    <property type="molecule type" value="Genomic_DNA"/>
</dbReference>
<proteinExistence type="predicted"/>
<evidence type="ECO:0000313" key="2">
    <source>
        <dbReference type="Proteomes" id="UP000238312"/>
    </source>
</evidence>
<keyword evidence="2" id="KW-1185">Reference proteome</keyword>
<name>A0A2T0LT25_9ACTN</name>
<dbReference type="Proteomes" id="UP000238312">
    <property type="component" value="Unassembled WGS sequence"/>
</dbReference>
<reference evidence="1 2" key="1">
    <citation type="submission" date="2018-03" db="EMBL/GenBank/DDBJ databases">
        <title>Genomic Encyclopedia of Type Strains, Phase III (KMG-III): the genomes of soil and plant-associated and newly described type strains.</title>
        <authorList>
            <person name="Whitman W."/>
        </authorList>
    </citation>
    <scope>NUCLEOTIDE SEQUENCE [LARGE SCALE GENOMIC DNA]</scope>
    <source>
        <strain evidence="1 2">CGMCC 4.7104</strain>
    </source>
</reference>
<comment type="caution">
    <text evidence="1">The sequence shown here is derived from an EMBL/GenBank/DDBJ whole genome shotgun (WGS) entry which is preliminary data.</text>
</comment>
<sequence>MRFAPDLDHLNTAPAGVTFAVPVTVQPQPGSKATRSRELKGEVSYDDVATWTPPTLHRSQVILRHPPNEGFVSLRAASTDATGNTVEQTMIRAYCIAPRAHDVQHADPSTR</sequence>
<organism evidence="1 2">
    <name type="scientific">Nonomuraea fuscirosea</name>
    <dbReference type="NCBI Taxonomy" id="1291556"/>
    <lineage>
        <taxon>Bacteria</taxon>
        <taxon>Bacillati</taxon>
        <taxon>Actinomycetota</taxon>
        <taxon>Actinomycetes</taxon>
        <taxon>Streptosporangiales</taxon>
        <taxon>Streptosporangiaceae</taxon>
        <taxon>Nonomuraea</taxon>
    </lineage>
</organism>
<dbReference type="AlphaFoldDB" id="A0A2T0LT25"/>
<evidence type="ECO:0000313" key="1">
    <source>
        <dbReference type="EMBL" id="PRX46892.1"/>
    </source>
</evidence>